<organism evidence="2 3">
    <name type="scientific">Rosistilla oblonga</name>
    <dbReference type="NCBI Taxonomy" id="2527990"/>
    <lineage>
        <taxon>Bacteria</taxon>
        <taxon>Pseudomonadati</taxon>
        <taxon>Planctomycetota</taxon>
        <taxon>Planctomycetia</taxon>
        <taxon>Pirellulales</taxon>
        <taxon>Pirellulaceae</taxon>
        <taxon>Rosistilla</taxon>
    </lineage>
</organism>
<evidence type="ECO:0008006" key="4">
    <source>
        <dbReference type="Google" id="ProtNLM"/>
    </source>
</evidence>
<keyword evidence="3" id="KW-1185">Reference proteome</keyword>
<proteinExistence type="predicted"/>
<evidence type="ECO:0000313" key="3">
    <source>
        <dbReference type="Proteomes" id="UP000316770"/>
    </source>
</evidence>
<evidence type="ECO:0000313" key="2">
    <source>
        <dbReference type="EMBL" id="QDV56212.1"/>
    </source>
</evidence>
<dbReference type="SUPFAM" id="SSF56935">
    <property type="entry name" value="Porins"/>
    <property type="match status" value="1"/>
</dbReference>
<dbReference type="Proteomes" id="UP000316770">
    <property type="component" value="Chromosome"/>
</dbReference>
<gene>
    <name evidence="2" type="ORF">Mal33_21930</name>
</gene>
<sequence precursor="true">MLRSTVGLWSLSIAVMFIAAARQPAAAAECTPVTAECDALQCDADTVAQTGSLASLLNDCRETSGVAMGGWISAGLTLNGDGNRSGTGNAPYGYNNVSDGVVVNQIWMFAERQIAEDGLDWGFRIDALFGTDGPDNQAFADQTWDFGWDSGRDYGAAIPQLYADVRIDDLAIRAGYFLTPIGWESVRAPLNFFYSHSYTFYYSEPNTHSGFLATYDVNDRLTLSGGWTMGMDSSFANDLHASTFLGGATLAISEQTTLTWSLLAGDWGDGTGRDGVPSDEGDIYIHSLILEHQVSDRCSYVLHNDLGANTNQATAPDAHWYAIVQYLMVEINDAWQAGTRVEWFRDDGGVRVGDSAADAGDYFEVTLGLNWHHESQWIVRPEVRWDAAGGGLQPFDDGSEDDFFTYAVNAVRTF</sequence>
<reference evidence="2 3" key="1">
    <citation type="submission" date="2019-02" db="EMBL/GenBank/DDBJ databases">
        <title>Deep-cultivation of Planctomycetes and their phenomic and genomic characterization uncovers novel biology.</title>
        <authorList>
            <person name="Wiegand S."/>
            <person name="Jogler M."/>
            <person name="Boedeker C."/>
            <person name="Pinto D."/>
            <person name="Vollmers J."/>
            <person name="Rivas-Marin E."/>
            <person name="Kohn T."/>
            <person name="Peeters S.H."/>
            <person name="Heuer A."/>
            <person name="Rast P."/>
            <person name="Oberbeckmann S."/>
            <person name="Bunk B."/>
            <person name="Jeske O."/>
            <person name="Meyerdierks A."/>
            <person name="Storesund J.E."/>
            <person name="Kallscheuer N."/>
            <person name="Luecker S."/>
            <person name="Lage O.M."/>
            <person name="Pohl T."/>
            <person name="Merkel B.J."/>
            <person name="Hornburger P."/>
            <person name="Mueller R.-W."/>
            <person name="Bruemmer F."/>
            <person name="Labrenz M."/>
            <person name="Spormann A.M."/>
            <person name="Op den Camp H."/>
            <person name="Overmann J."/>
            <person name="Amann R."/>
            <person name="Jetten M.S.M."/>
            <person name="Mascher T."/>
            <person name="Medema M.H."/>
            <person name="Devos D.P."/>
            <person name="Kaster A.-K."/>
            <person name="Ovreas L."/>
            <person name="Rohde M."/>
            <person name="Galperin M.Y."/>
            <person name="Jogler C."/>
        </authorList>
    </citation>
    <scope>NUCLEOTIDE SEQUENCE [LARGE SCALE GENOMIC DNA]</scope>
    <source>
        <strain evidence="2 3">Mal33</strain>
    </source>
</reference>
<dbReference type="Pfam" id="PF07642">
    <property type="entry name" value="BBP2"/>
    <property type="match status" value="1"/>
</dbReference>
<evidence type="ECO:0000256" key="1">
    <source>
        <dbReference type="SAM" id="SignalP"/>
    </source>
</evidence>
<dbReference type="RefSeq" id="WP_145284369.1">
    <property type="nucleotide sequence ID" value="NZ_CP036318.1"/>
</dbReference>
<name>A0A518ISZ0_9BACT</name>
<keyword evidence="1" id="KW-0732">Signal</keyword>
<feature type="chain" id="PRO_5022147283" description="Porin" evidence="1">
    <location>
        <begin position="28"/>
        <end position="414"/>
    </location>
</feature>
<protein>
    <recommendedName>
        <fullName evidence="4">Porin</fullName>
    </recommendedName>
</protein>
<accession>A0A518ISZ0</accession>
<feature type="signal peptide" evidence="1">
    <location>
        <begin position="1"/>
        <end position="27"/>
    </location>
</feature>
<dbReference type="AlphaFoldDB" id="A0A518ISZ0"/>
<dbReference type="EMBL" id="CP036318">
    <property type="protein sequence ID" value="QDV56212.1"/>
    <property type="molecule type" value="Genomic_DNA"/>
</dbReference>
<dbReference type="InterPro" id="IPR011486">
    <property type="entry name" value="BBP2"/>
</dbReference>